<dbReference type="InterPro" id="IPR026881">
    <property type="entry name" value="WYL_dom"/>
</dbReference>
<dbReference type="AlphaFoldDB" id="A0AAE7BZ87"/>
<dbReference type="Proteomes" id="UP000501122">
    <property type="component" value="Chromosome"/>
</dbReference>
<name>A0AAE7BZ87_9STAP</name>
<evidence type="ECO:0000259" key="2">
    <source>
        <dbReference type="Pfam" id="PF25583"/>
    </source>
</evidence>
<proteinExistence type="predicted"/>
<organism evidence="3 4">
    <name type="scientific">Macrococcoides canis</name>
    <dbReference type="NCBI Taxonomy" id="1855823"/>
    <lineage>
        <taxon>Bacteria</taxon>
        <taxon>Bacillati</taxon>
        <taxon>Bacillota</taxon>
        <taxon>Bacilli</taxon>
        <taxon>Bacillales</taxon>
        <taxon>Staphylococcaceae</taxon>
        <taxon>Macrococcoides</taxon>
    </lineage>
</organism>
<dbReference type="PROSITE" id="PS52050">
    <property type="entry name" value="WYL"/>
    <property type="match status" value="1"/>
</dbReference>
<dbReference type="PANTHER" id="PTHR34580">
    <property type="match status" value="1"/>
</dbReference>
<dbReference type="EMBL" id="CP047363">
    <property type="protein sequence ID" value="QIH77592.1"/>
    <property type="molecule type" value="Genomic_DNA"/>
</dbReference>
<dbReference type="InterPro" id="IPR051534">
    <property type="entry name" value="CBASS_pafABC_assoc_protein"/>
</dbReference>
<gene>
    <name evidence="3" type="ORF">GTN30_02840</name>
</gene>
<evidence type="ECO:0000259" key="1">
    <source>
        <dbReference type="Pfam" id="PF13280"/>
    </source>
</evidence>
<accession>A0AAE7BZ87</accession>
<dbReference type="PANTHER" id="PTHR34580:SF1">
    <property type="entry name" value="PROTEIN PAFC"/>
    <property type="match status" value="1"/>
</dbReference>
<feature type="domain" description="WYL" evidence="1">
    <location>
        <begin position="143"/>
        <end position="206"/>
    </location>
</feature>
<protein>
    <submittedName>
        <fullName evidence="3">WYL domain-containing protein</fullName>
    </submittedName>
</protein>
<feature type="domain" description="WCX" evidence="2">
    <location>
        <begin position="238"/>
        <end position="311"/>
    </location>
</feature>
<dbReference type="RefSeq" id="WP_164953077.1">
    <property type="nucleotide sequence ID" value="NZ_CP047363.1"/>
</dbReference>
<dbReference type="InterPro" id="IPR057727">
    <property type="entry name" value="WCX_dom"/>
</dbReference>
<reference evidence="3" key="1">
    <citation type="journal article" date="2020" name="Antimicrob. Agents Chemother.">
        <title>The novel macrolide resistance genes mef(D), msr(F) and msr(H) are present on resistance islands in Macrococcus canis, Macrococcus caseolyticus and Staphylococcus aureus.</title>
        <authorList>
            <person name="Schwendener S."/>
            <person name="Dona V."/>
            <person name="Perreten V."/>
        </authorList>
    </citation>
    <scope>NUCLEOTIDE SEQUENCE</scope>
    <source>
        <strain evidence="3">Epi0076A</strain>
    </source>
</reference>
<dbReference type="Pfam" id="PF13280">
    <property type="entry name" value="WYL"/>
    <property type="match status" value="1"/>
</dbReference>
<dbReference type="Pfam" id="PF25583">
    <property type="entry name" value="WCX"/>
    <property type="match status" value="1"/>
</dbReference>
<sequence>MTKSTSILKLYIAFIERHALTKDEIYEIMDYKSERSVQRYIKDLNLFFEVTHNLNINYHASNQKYVLEGELSLSFSKQQALVLLKILIASRALSTEEVSSVINNMTSLLAYEDRRFIDKVLASEKKSYHPINLNEPMINRIWQLHEVIHHKKHIKFNYFNAMNQERTHTIQPYFITFSELYFYIIGINEKGHTLIFRIDRIETFEVINETFHHTPPHYLSPMKIKDRIYFMYGGNLQRVRFEFNGGIIESVLDRFPTAKTIKNDHKNNRYVVEVEVIGDGILMWLLSQGRRVKVLSPQSMVDKMKEEVEAIQRNYE</sequence>
<evidence type="ECO:0000313" key="3">
    <source>
        <dbReference type="EMBL" id="QIH77592.1"/>
    </source>
</evidence>
<evidence type="ECO:0000313" key="4">
    <source>
        <dbReference type="Proteomes" id="UP000501122"/>
    </source>
</evidence>